<dbReference type="PANTHER" id="PTHR45138:SF9">
    <property type="entry name" value="DIGUANYLATE CYCLASE DGCM-RELATED"/>
    <property type="match status" value="1"/>
</dbReference>
<dbReference type="STRING" id="395961.Cyan7425_3210"/>
<dbReference type="InterPro" id="IPR011006">
    <property type="entry name" value="CheY-like_superfamily"/>
</dbReference>
<dbReference type="CDD" id="cd19920">
    <property type="entry name" value="REC_PA4781-like"/>
    <property type="match status" value="1"/>
</dbReference>
<evidence type="ECO:0000259" key="3">
    <source>
        <dbReference type="PROSITE" id="PS50110"/>
    </source>
</evidence>
<evidence type="ECO:0000256" key="1">
    <source>
        <dbReference type="PROSITE-ProRule" id="PRU00169"/>
    </source>
</evidence>
<dbReference type="OrthoDB" id="453368at2"/>
<dbReference type="Gene3D" id="3.30.70.270">
    <property type="match status" value="1"/>
</dbReference>
<feature type="domain" description="Response regulatory" evidence="3">
    <location>
        <begin position="10"/>
        <end position="126"/>
    </location>
</feature>
<dbReference type="InterPro" id="IPR001789">
    <property type="entry name" value="Sig_transdc_resp-reg_receiver"/>
</dbReference>
<organism evidence="5">
    <name type="scientific">Cyanothece sp. (strain PCC 7425 / ATCC 29141)</name>
    <dbReference type="NCBI Taxonomy" id="395961"/>
    <lineage>
        <taxon>Bacteria</taxon>
        <taxon>Bacillati</taxon>
        <taxon>Cyanobacteriota</taxon>
        <taxon>Cyanophyceae</taxon>
        <taxon>Gomontiellales</taxon>
        <taxon>Cyanothecaceae</taxon>
        <taxon>Cyanothece</taxon>
    </lineage>
</organism>
<dbReference type="Pfam" id="PF00072">
    <property type="entry name" value="Response_reg"/>
    <property type="match status" value="1"/>
</dbReference>
<dbReference type="CDD" id="cd01949">
    <property type="entry name" value="GGDEF"/>
    <property type="match status" value="1"/>
</dbReference>
<feature type="coiled-coil region" evidence="2">
    <location>
        <begin position="125"/>
        <end position="169"/>
    </location>
</feature>
<dbReference type="KEGG" id="cyn:Cyan7425_3210"/>
<gene>
    <name evidence="5" type="ordered locus">Cyan7425_3210</name>
</gene>
<feature type="domain" description="GGDEF" evidence="4">
    <location>
        <begin position="197"/>
        <end position="333"/>
    </location>
</feature>
<dbReference type="SUPFAM" id="SSF55073">
    <property type="entry name" value="Nucleotide cyclase"/>
    <property type="match status" value="1"/>
</dbReference>
<dbReference type="PROSITE" id="PS50887">
    <property type="entry name" value="GGDEF"/>
    <property type="match status" value="1"/>
</dbReference>
<dbReference type="PANTHER" id="PTHR45138">
    <property type="entry name" value="REGULATORY COMPONENTS OF SENSORY TRANSDUCTION SYSTEM"/>
    <property type="match status" value="1"/>
</dbReference>
<dbReference type="InterPro" id="IPR043128">
    <property type="entry name" value="Rev_trsase/Diguanyl_cyclase"/>
</dbReference>
<dbReference type="SUPFAM" id="SSF52172">
    <property type="entry name" value="CheY-like"/>
    <property type="match status" value="1"/>
</dbReference>
<dbReference type="GO" id="GO:1902201">
    <property type="term" value="P:negative regulation of bacterial-type flagellum-dependent cell motility"/>
    <property type="evidence" value="ECO:0007669"/>
    <property type="project" value="TreeGrafter"/>
</dbReference>
<dbReference type="Pfam" id="PF00990">
    <property type="entry name" value="GGDEF"/>
    <property type="match status" value="1"/>
</dbReference>
<dbReference type="GO" id="GO:0005886">
    <property type="term" value="C:plasma membrane"/>
    <property type="evidence" value="ECO:0007669"/>
    <property type="project" value="TreeGrafter"/>
</dbReference>
<dbReference type="InterPro" id="IPR029787">
    <property type="entry name" value="Nucleotide_cyclase"/>
</dbReference>
<proteinExistence type="predicted"/>
<sequence length="337" mass="37424">MMIQSLESGTVLIVDDSPASLGILSDLLETAGFEVWVARSGISAIEKLNHALPDLILLDVMMPGLDGFETCRRIKANEQLQDLPIIFMSSLSDTVDKVKGLQLGGVDYITKPFQQEEVLARIRVHLKLKKLTRALEEKNLKLQQEIQERVAAQTALKQANEELKKLVAIDGLTGISNRRRFDQYFQQEWSRLAREELSLGLILADLDYFKPYNDSHGHLMGDDCLRTIAQTIGRVLKRPGDLVSRYGGEEFAIVLPNTSADGTFKVAEAIRQQVQSLNLPHNQSPHGIVTLSLGVAALTPIVGFSPDYLIAIADRALYLAKARGRNQVVYLQDIVPI</sequence>
<keyword evidence="2" id="KW-0175">Coiled coil</keyword>
<dbReference type="NCBIfam" id="TIGR00254">
    <property type="entry name" value="GGDEF"/>
    <property type="match status" value="1"/>
</dbReference>
<dbReference type="EMBL" id="CP001344">
    <property type="protein sequence ID" value="ACL45538.1"/>
    <property type="molecule type" value="Genomic_DNA"/>
</dbReference>
<dbReference type="SMART" id="SM00267">
    <property type="entry name" value="GGDEF"/>
    <property type="match status" value="1"/>
</dbReference>
<evidence type="ECO:0000313" key="5">
    <source>
        <dbReference type="EMBL" id="ACL45538.1"/>
    </source>
</evidence>
<protein>
    <submittedName>
        <fullName evidence="5">Response regulator receiver modulated diguanylate cyclase</fullName>
    </submittedName>
</protein>
<dbReference type="GO" id="GO:0052621">
    <property type="term" value="F:diguanylate cyclase activity"/>
    <property type="evidence" value="ECO:0007669"/>
    <property type="project" value="TreeGrafter"/>
</dbReference>
<evidence type="ECO:0000256" key="2">
    <source>
        <dbReference type="SAM" id="Coils"/>
    </source>
</evidence>
<dbReference type="InterPro" id="IPR050469">
    <property type="entry name" value="Diguanylate_Cyclase"/>
</dbReference>
<dbReference type="HOGENOM" id="CLU_000445_11_28_3"/>
<evidence type="ECO:0000259" key="4">
    <source>
        <dbReference type="PROSITE" id="PS50887"/>
    </source>
</evidence>
<keyword evidence="1" id="KW-0597">Phosphoprotein</keyword>
<dbReference type="GO" id="GO:0000160">
    <property type="term" value="P:phosphorelay signal transduction system"/>
    <property type="evidence" value="ECO:0007669"/>
    <property type="project" value="InterPro"/>
</dbReference>
<dbReference type="AlphaFoldDB" id="B8HNV1"/>
<dbReference type="PROSITE" id="PS50110">
    <property type="entry name" value="RESPONSE_REGULATORY"/>
    <property type="match status" value="1"/>
</dbReference>
<accession>B8HNV1</accession>
<dbReference type="FunFam" id="3.30.70.270:FF:000001">
    <property type="entry name" value="Diguanylate cyclase domain protein"/>
    <property type="match status" value="1"/>
</dbReference>
<feature type="modified residue" description="4-aspartylphosphate" evidence="1">
    <location>
        <position position="59"/>
    </location>
</feature>
<reference evidence="5" key="1">
    <citation type="submission" date="2009-01" db="EMBL/GenBank/DDBJ databases">
        <title>Complete sequence of chromosome Cyanothece sp. PCC 7425.</title>
        <authorList>
            <consortium name="US DOE Joint Genome Institute"/>
            <person name="Lucas S."/>
            <person name="Copeland A."/>
            <person name="Lapidus A."/>
            <person name="Glavina del Rio T."/>
            <person name="Dalin E."/>
            <person name="Tice H."/>
            <person name="Bruce D."/>
            <person name="Goodwin L."/>
            <person name="Pitluck S."/>
            <person name="Sims D."/>
            <person name="Meineke L."/>
            <person name="Brettin T."/>
            <person name="Detter J.C."/>
            <person name="Han C."/>
            <person name="Larimer F."/>
            <person name="Land M."/>
            <person name="Hauser L."/>
            <person name="Kyrpides N."/>
            <person name="Ovchinnikova G."/>
            <person name="Liberton M."/>
            <person name="Stoeckel J."/>
            <person name="Banerjee A."/>
            <person name="Singh A."/>
            <person name="Page L."/>
            <person name="Sato H."/>
            <person name="Zhao L."/>
            <person name="Sherman L."/>
            <person name="Pakrasi H."/>
            <person name="Richardson P."/>
        </authorList>
    </citation>
    <scope>NUCLEOTIDE SEQUENCE</scope>
    <source>
        <strain evidence="5">PCC 7425</strain>
    </source>
</reference>
<dbReference type="GO" id="GO:0043709">
    <property type="term" value="P:cell adhesion involved in single-species biofilm formation"/>
    <property type="evidence" value="ECO:0007669"/>
    <property type="project" value="TreeGrafter"/>
</dbReference>
<dbReference type="InterPro" id="IPR000160">
    <property type="entry name" value="GGDEF_dom"/>
</dbReference>
<dbReference type="eggNOG" id="COG3706">
    <property type="taxonomic scope" value="Bacteria"/>
</dbReference>
<dbReference type="SMART" id="SM00448">
    <property type="entry name" value="REC"/>
    <property type="match status" value="1"/>
</dbReference>
<name>B8HNV1_CYAP4</name>
<dbReference type="Gene3D" id="3.40.50.2300">
    <property type="match status" value="1"/>
</dbReference>